<dbReference type="PANTHER" id="PTHR33170">
    <property type="entry name" value="DUF4283 DOMAIN-CONTAINING PROTEIN-RELATED"/>
    <property type="match status" value="1"/>
</dbReference>
<evidence type="ECO:0000256" key="1">
    <source>
        <dbReference type="SAM" id="MobiDB-lite"/>
    </source>
</evidence>
<dbReference type="EnsemblPlants" id="AET2Gv21146300.2">
    <property type="protein sequence ID" value="AET2Gv21146300.2"/>
    <property type="gene ID" value="AET2Gv21146300"/>
</dbReference>
<evidence type="ECO:0008006" key="4">
    <source>
        <dbReference type="Google" id="ProtNLM"/>
    </source>
</evidence>
<protein>
    <recommendedName>
        <fullName evidence="4">CCHC-type domain-containing protein</fullName>
    </recommendedName>
</protein>
<accession>A0A453D9L7</accession>
<dbReference type="PANTHER" id="PTHR33170:SF49">
    <property type="entry name" value="DUF4283 DOMAIN-CONTAINING PROTEIN"/>
    <property type="match status" value="1"/>
</dbReference>
<dbReference type="Gramene" id="AET2Gv21146300.2">
    <property type="protein sequence ID" value="AET2Gv21146300.2"/>
    <property type="gene ID" value="AET2Gv21146300"/>
</dbReference>
<feature type="compositionally biased region" description="Pro residues" evidence="1">
    <location>
        <begin position="60"/>
        <end position="71"/>
    </location>
</feature>
<dbReference type="Proteomes" id="UP000015105">
    <property type="component" value="Chromosome 2D"/>
</dbReference>
<keyword evidence="3" id="KW-1185">Reference proteome</keyword>
<reference evidence="2" key="5">
    <citation type="journal article" date="2021" name="G3 (Bethesda)">
        <title>Aegilops tauschii genome assembly Aet v5.0 features greater sequence contiguity and improved annotation.</title>
        <authorList>
            <person name="Wang L."/>
            <person name="Zhu T."/>
            <person name="Rodriguez J.C."/>
            <person name="Deal K.R."/>
            <person name="Dubcovsky J."/>
            <person name="McGuire P.E."/>
            <person name="Lux T."/>
            <person name="Spannagl M."/>
            <person name="Mayer K.F.X."/>
            <person name="Baldrich P."/>
            <person name="Meyers B.C."/>
            <person name="Huo N."/>
            <person name="Gu Y.Q."/>
            <person name="Zhou H."/>
            <person name="Devos K.M."/>
            <person name="Bennetzen J.L."/>
            <person name="Unver T."/>
            <person name="Budak H."/>
            <person name="Gulick P.J."/>
            <person name="Galiba G."/>
            <person name="Kalapos B."/>
            <person name="Nelson D.R."/>
            <person name="Li P."/>
            <person name="You F.M."/>
            <person name="Luo M.C."/>
            <person name="Dvorak J."/>
        </authorList>
    </citation>
    <scope>NUCLEOTIDE SEQUENCE [LARGE SCALE GENOMIC DNA]</scope>
    <source>
        <strain evidence="2">cv. AL8/78</strain>
    </source>
</reference>
<dbReference type="AlphaFoldDB" id="A0A453D9L7"/>
<dbReference type="InterPro" id="IPR036875">
    <property type="entry name" value="Znf_CCHC_sf"/>
</dbReference>
<reference evidence="2" key="3">
    <citation type="journal article" date="2017" name="Nature">
        <title>Genome sequence of the progenitor of the wheat D genome Aegilops tauschii.</title>
        <authorList>
            <person name="Luo M.C."/>
            <person name="Gu Y.Q."/>
            <person name="Puiu D."/>
            <person name="Wang H."/>
            <person name="Twardziok S.O."/>
            <person name="Deal K.R."/>
            <person name="Huo N."/>
            <person name="Zhu T."/>
            <person name="Wang L."/>
            <person name="Wang Y."/>
            <person name="McGuire P.E."/>
            <person name="Liu S."/>
            <person name="Long H."/>
            <person name="Ramasamy R.K."/>
            <person name="Rodriguez J.C."/>
            <person name="Van S.L."/>
            <person name="Yuan L."/>
            <person name="Wang Z."/>
            <person name="Xia Z."/>
            <person name="Xiao L."/>
            <person name="Anderson O.D."/>
            <person name="Ouyang S."/>
            <person name="Liang Y."/>
            <person name="Zimin A.V."/>
            <person name="Pertea G."/>
            <person name="Qi P."/>
            <person name="Bennetzen J.L."/>
            <person name="Dai X."/>
            <person name="Dawson M.W."/>
            <person name="Muller H.G."/>
            <person name="Kugler K."/>
            <person name="Rivarola-Duarte L."/>
            <person name="Spannagl M."/>
            <person name="Mayer K.F.X."/>
            <person name="Lu F.H."/>
            <person name="Bevan M.W."/>
            <person name="Leroy P."/>
            <person name="Li P."/>
            <person name="You F.M."/>
            <person name="Sun Q."/>
            <person name="Liu Z."/>
            <person name="Lyons E."/>
            <person name="Wicker T."/>
            <person name="Salzberg S.L."/>
            <person name="Devos K.M."/>
            <person name="Dvorak J."/>
        </authorList>
    </citation>
    <scope>NUCLEOTIDE SEQUENCE [LARGE SCALE GENOMIC DNA]</scope>
    <source>
        <strain evidence="2">cv. AL8/78</strain>
    </source>
</reference>
<organism evidence="2 3">
    <name type="scientific">Aegilops tauschii subsp. strangulata</name>
    <name type="common">Goatgrass</name>
    <dbReference type="NCBI Taxonomy" id="200361"/>
    <lineage>
        <taxon>Eukaryota</taxon>
        <taxon>Viridiplantae</taxon>
        <taxon>Streptophyta</taxon>
        <taxon>Embryophyta</taxon>
        <taxon>Tracheophyta</taxon>
        <taxon>Spermatophyta</taxon>
        <taxon>Magnoliopsida</taxon>
        <taxon>Liliopsida</taxon>
        <taxon>Poales</taxon>
        <taxon>Poaceae</taxon>
        <taxon>BOP clade</taxon>
        <taxon>Pooideae</taxon>
        <taxon>Triticodae</taxon>
        <taxon>Triticeae</taxon>
        <taxon>Triticinae</taxon>
        <taxon>Aegilops</taxon>
    </lineage>
</organism>
<evidence type="ECO:0000313" key="2">
    <source>
        <dbReference type="EnsemblPlants" id="AET2Gv21146300.2"/>
    </source>
</evidence>
<dbReference type="SUPFAM" id="SSF57756">
    <property type="entry name" value="Retrovirus zinc finger-like domains"/>
    <property type="match status" value="1"/>
</dbReference>
<proteinExistence type="predicted"/>
<sequence>MENRGQMAQRNHRPPPGKKPNPQDGKAAASSSGNTGKPGRQGVHKPANQGNQPQAAPPMTTAPPPPPPPPAVQVLDPKYKDMICFNCSWLGHYVGNCVEPKKCFICVGSHNVNNCAAWAKLLPAATYFGSAASGLGFYHIEVPGRLNLVGLTIRIVLFLRWLEERFLPRNC</sequence>
<reference evidence="3" key="2">
    <citation type="journal article" date="2017" name="Nat. Plants">
        <title>The Aegilops tauschii genome reveals multiple impacts of transposons.</title>
        <authorList>
            <person name="Zhao G."/>
            <person name="Zou C."/>
            <person name="Li K."/>
            <person name="Wang K."/>
            <person name="Li T."/>
            <person name="Gao L."/>
            <person name="Zhang X."/>
            <person name="Wang H."/>
            <person name="Yang Z."/>
            <person name="Liu X."/>
            <person name="Jiang W."/>
            <person name="Mao L."/>
            <person name="Kong X."/>
            <person name="Jiao Y."/>
            <person name="Jia J."/>
        </authorList>
    </citation>
    <scope>NUCLEOTIDE SEQUENCE [LARGE SCALE GENOMIC DNA]</scope>
    <source>
        <strain evidence="3">cv. AL8/78</strain>
    </source>
</reference>
<feature type="region of interest" description="Disordered" evidence="1">
    <location>
        <begin position="1"/>
        <end position="73"/>
    </location>
</feature>
<reference evidence="2" key="4">
    <citation type="submission" date="2019-03" db="UniProtKB">
        <authorList>
            <consortium name="EnsemblPlants"/>
        </authorList>
    </citation>
    <scope>IDENTIFICATION</scope>
</reference>
<dbReference type="GO" id="GO:0003676">
    <property type="term" value="F:nucleic acid binding"/>
    <property type="evidence" value="ECO:0007669"/>
    <property type="project" value="InterPro"/>
</dbReference>
<reference evidence="3" key="1">
    <citation type="journal article" date="2014" name="Science">
        <title>Ancient hybridizations among the ancestral genomes of bread wheat.</title>
        <authorList>
            <consortium name="International Wheat Genome Sequencing Consortium,"/>
            <person name="Marcussen T."/>
            <person name="Sandve S.R."/>
            <person name="Heier L."/>
            <person name="Spannagl M."/>
            <person name="Pfeifer M."/>
            <person name="Jakobsen K.S."/>
            <person name="Wulff B.B."/>
            <person name="Steuernagel B."/>
            <person name="Mayer K.F."/>
            <person name="Olsen O.A."/>
        </authorList>
    </citation>
    <scope>NUCLEOTIDE SEQUENCE [LARGE SCALE GENOMIC DNA]</scope>
    <source>
        <strain evidence="3">cv. AL8/78</strain>
    </source>
</reference>
<dbReference type="GO" id="GO:0008270">
    <property type="term" value="F:zinc ion binding"/>
    <property type="evidence" value="ECO:0007669"/>
    <property type="project" value="InterPro"/>
</dbReference>
<evidence type="ECO:0000313" key="3">
    <source>
        <dbReference type="Proteomes" id="UP000015105"/>
    </source>
</evidence>
<name>A0A453D9L7_AEGTS</name>